<dbReference type="InterPro" id="IPR045023">
    <property type="entry name" value="FATA/B"/>
</dbReference>
<gene>
    <name evidence="10" type="ORF">STRIC_1007</name>
</gene>
<keyword evidence="4" id="KW-0276">Fatty acid metabolism</keyword>
<evidence type="ECO:0000256" key="6">
    <source>
        <dbReference type="ARBA" id="ARBA00023098"/>
    </source>
</evidence>
<evidence type="ECO:0000313" key="10">
    <source>
        <dbReference type="EMBL" id="EHI69863.1"/>
    </source>
</evidence>
<dbReference type="OrthoDB" id="9801517at2"/>
<dbReference type="SUPFAM" id="SSF54637">
    <property type="entry name" value="Thioesterase/thiol ester dehydrase-isomerase"/>
    <property type="match status" value="2"/>
</dbReference>
<keyword evidence="5" id="KW-0809">Transit peptide</keyword>
<keyword evidence="7" id="KW-0275">Fatty acid biosynthesis</keyword>
<keyword evidence="2" id="KW-0444">Lipid biosynthesis</keyword>
<dbReference type="CDD" id="cd00586">
    <property type="entry name" value="4HBT"/>
    <property type="match status" value="2"/>
</dbReference>
<dbReference type="PANTHER" id="PTHR31727">
    <property type="entry name" value="OLEOYL-ACYL CARRIER PROTEIN THIOESTERASE 1, CHLOROPLASTIC"/>
    <property type="match status" value="1"/>
</dbReference>
<feature type="domain" description="Acyl-ACP thioesterase N-terminal hotdog" evidence="8">
    <location>
        <begin position="2"/>
        <end position="132"/>
    </location>
</feature>
<dbReference type="Pfam" id="PF01643">
    <property type="entry name" value="Acyl-ACP_TE"/>
    <property type="match status" value="1"/>
</dbReference>
<protein>
    <submittedName>
        <fullName evidence="10">Acyl-ACP thioesterase</fullName>
    </submittedName>
</protein>
<dbReference type="EMBL" id="AEUX02000006">
    <property type="protein sequence ID" value="EHI69863.1"/>
    <property type="molecule type" value="Genomic_DNA"/>
</dbReference>
<dbReference type="STRING" id="764299.STRIC_1007"/>
<name>G5K2J5_9STRE</name>
<keyword evidence="11" id="KW-1185">Reference proteome</keyword>
<keyword evidence="6" id="KW-0443">Lipid metabolism</keyword>
<evidence type="ECO:0000259" key="9">
    <source>
        <dbReference type="Pfam" id="PF20791"/>
    </source>
</evidence>
<accession>G5K2J5</accession>
<keyword evidence="3" id="KW-0378">Hydrolase</keyword>
<evidence type="ECO:0000256" key="7">
    <source>
        <dbReference type="ARBA" id="ARBA00023160"/>
    </source>
</evidence>
<dbReference type="Pfam" id="PF20791">
    <property type="entry name" value="Acyl-ACP_TE_C"/>
    <property type="match status" value="1"/>
</dbReference>
<dbReference type="eggNOG" id="COG3884">
    <property type="taxonomic scope" value="Bacteria"/>
</dbReference>
<comment type="caution">
    <text evidence="10">The sequence shown here is derived from an EMBL/GenBank/DDBJ whole genome shotgun (WGS) entry which is preliminary data.</text>
</comment>
<dbReference type="InterPro" id="IPR029069">
    <property type="entry name" value="HotDog_dom_sf"/>
</dbReference>
<evidence type="ECO:0000256" key="5">
    <source>
        <dbReference type="ARBA" id="ARBA00022946"/>
    </source>
</evidence>
<sequence length="256" mass="30186">MGLTYSEDFKVDFDFCDLKEDIKLPLFLSYCLSVSRRQSLSLNRSDDYLHKHWVLSWIVTDYDISINRLPHFNETIRIETQAIAYNRLFCYRKFHIYDQSGNVLMDILAYFALMNPITRRVAQIPDDLVSPYQAPLIKKMPRSPKMKKLEKSVIQLYKVRYFDIDMNGHVNNSKYLDWMYDALGDDFLQNHRPIHLTLKYLKEVSAGGQISSAYHLDGMTSYHDILSEGQYHAQAMIKWQKIEKESEINHCPIKVI</sequence>
<evidence type="ECO:0000259" key="8">
    <source>
        <dbReference type="Pfam" id="PF01643"/>
    </source>
</evidence>
<dbReference type="GO" id="GO:0000036">
    <property type="term" value="F:acyl carrier activity"/>
    <property type="evidence" value="ECO:0007669"/>
    <property type="project" value="TreeGrafter"/>
</dbReference>
<reference evidence="10 11" key="1">
    <citation type="journal article" date="2014" name="Int. J. Syst. Evol. Microbiol.">
        <title>Phylogenomics and the dynamic genome evolution of the genus Streptococcus.</title>
        <authorList>
            <consortium name="The Broad Institute Genome Sequencing Platform"/>
            <person name="Richards V.P."/>
            <person name="Palmer S.R."/>
            <person name="Pavinski Bitar P.D."/>
            <person name="Qin X."/>
            <person name="Weinstock G.M."/>
            <person name="Highlander S.K."/>
            <person name="Town C.D."/>
            <person name="Burne R.A."/>
            <person name="Stanhope M.J."/>
        </authorList>
    </citation>
    <scope>NUCLEOTIDE SEQUENCE [LARGE SCALE GENOMIC DNA]</scope>
    <source>
        <strain evidence="10 11">707-05</strain>
    </source>
</reference>
<dbReference type="RefSeq" id="WP_008089475.1">
    <property type="nucleotide sequence ID" value="NZ_AEUX02000006.1"/>
</dbReference>
<dbReference type="GO" id="GO:0016297">
    <property type="term" value="F:fatty acyl-[ACP] hydrolase activity"/>
    <property type="evidence" value="ECO:0007669"/>
    <property type="project" value="InterPro"/>
</dbReference>
<organism evidence="10 11">
    <name type="scientific">Streptococcus ictaluri 707-05</name>
    <dbReference type="NCBI Taxonomy" id="764299"/>
    <lineage>
        <taxon>Bacteria</taxon>
        <taxon>Bacillati</taxon>
        <taxon>Bacillota</taxon>
        <taxon>Bacilli</taxon>
        <taxon>Lactobacillales</taxon>
        <taxon>Streptococcaceae</taxon>
        <taxon>Streptococcus</taxon>
    </lineage>
</organism>
<evidence type="ECO:0000256" key="2">
    <source>
        <dbReference type="ARBA" id="ARBA00022516"/>
    </source>
</evidence>
<dbReference type="InterPro" id="IPR049427">
    <property type="entry name" value="Acyl-ACP_TE_C"/>
</dbReference>
<feature type="domain" description="Acyl-ACP thioesterase-like C-terminal" evidence="9">
    <location>
        <begin position="147"/>
        <end position="241"/>
    </location>
</feature>
<dbReference type="PANTHER" id="PTHR31727:SF6">
    <property type="entry name" value="OLEOYL-ACYL CARRIER PROTEIN THIOESTERASE 1, CHLOROPLASTIC"/>
    <property type="match status" value="1"/>
</dbReference>
<dbReference type="Gene3D" id="3.10.129.10">
    <property type="entry name" value="Hotdog Thioesterase"/>
    <property type="match status" value="1"/>
</dbReference>
<dbReference type="Proteomes" id="UP000003330">
    <property type="component" value="Unassembled WGS sequence"/>
</dbReference>
<evidence type="ECO:0000256" key="4">
    <source>
        <dbReference type="ARBA" id="ARBA00022832"/>
    </source>
</evidence>
<comment type="similarity">
    <text evidence="1">Belongs to the acyl-ACP thioesterase family.</text>
</comment>
<evidence type="ECO:0000256" key="3">
    <source>
        <dbReference type="ARBA" id="ARBA00022801"/>
    </source>
</evidence>
<evidence type="ECO:0000313" key="11">
    <source>
        <dbReference type="Proteomes" id="UP000003330"/>
    </source>
</evidence>
<evidence type="ECO:0000256" key="1">
    <source>
        <dbReference type="ARBA" id="ARBA00006500"/>
    </source>
</evidence>
<dbReference type="AlphaFoldDB" id="G5K2J5"/>
<dbReference type="InterPro" id="IPR002864">
    <property type="entry name" value="Acyl-ACP_thioesterase_NHD"/>
</dbReference>
<proteinExistence type="inferred from homology"/>